<organism evidence="7 8">
    <name type="scientific">Dissostichus mawsoni</name>
    <name type="common">Antarctic cod</name>
    <dbReference type="NCBI Taxonomy" id="36200"/>
    <lineage>
        <taxon>Eukaryota</taxon>
        <taxon>Metazoa</taxon>
        <taxon>Chordata</taxon>
        <taxon>Craniata</taxon>
        <taxon>Vertebrata</taxon>
        <taxon>Euteleostomi</taxon>
        <taxon>Actinopterygii</taxon>
        <taxon>Neopterygii</taxon>
        <taxon>Teleostei</taxon>
        <taxon>Neoteleostei</taxon>
        <taxon>Acanthomorphata</taxon>
        <taxon>Eupercaria</taxon>
        <taxon>Perciformes</taxon>
        <taxon>Notothenioidei</taxon>
        <taxon>Nototheniidae</taxon>
        <taxon>Dissostichus</taxon>
    </lineage>
</organism>
<accession>A0A7J5Y3H5</accession>
<name>A0A7J5Y3H5_DISMA</name>
<dbReference type="GO" id="GO:0048019">
    <property type="term" value="F:receptor antagonist activity"/>
    <property type="evidence" value="ECO:0007669"/>
    <property type="project" value="TreeGrafter"/>
</dbReference>
<reference evidence="7 8" key="1">
    <citation type="submission" date="2020-03" db="EMBL/GenBank/DDBJ databases">
        <title>Dissostichus mawsoni Genome sequencing and assembly.</title>
        <authorList>
            <person name="Park H."/>
        </authorList>
    </citation>
    <scope>NUCLEOTIDE SEQUENCE [LARGE SCALE GENOMIC DNA]</scope>
    <source>
        <strain evidence="7">DM0001</strain>
        <tissue evidence="7">Muscle</tissue>
    </source>
</reference>
<dbReference type="OrthoDB" id="8187079at2759"/>
<dbReference type="GO" id="GO:0050431">
    <property type="term" value="F:transforming growth factor beta binding"/>
    <property type="evidence" value="ECO:0007669"/>
    <property type="project" value="TreeGrafter"/>
</dbReference>
<evidence type="ECO:0000256" key="5">
    <source>
        <dbReference type="SAM" id="SignalP"/>
    </source>
</evidence>
<feature type="chain" id="PRO_5029826687" description="Kazal-like domain-containing protein" evidence="5">
    <location>
        <begin position="51"/>
        <end position="261"/>
    </location>
</feature>
<gene>
    <name evidence="7" type="ORF">F7725_016033</name>
</gene>
<evidence type="ECO:0000256" key="3">
    <source>
        <dbReference type="ARBA" id="ARBA00022729"/>
    </source>
</evidence>
<evidence type="ECO:0000256" key="1">
    <source>
        <dbReference type="ARBA" id="ARBA00004613"/>
    </source>
</evidence>
<dbReference type="EMBL" id="JAAKFY010000017">
    <property type="protein sequence ID" value="KAF3843985.1"/>
    <property type="molecule type" value="Genomic_DNA"/>
</dbReference>
<dbReference type="FunFam" id="4.10.75.10:FF:000002">
    <property type="entry name" value="WAP, Kazal, immunoglobulin, Kunitz and NTR domain-containing protein 2"/>
    <property type="match status" value="1"/>
</dbReference>
<dbReference type="PROSITE" id="PS51465">
    <property type="entry name" value="KAZAL_2"/>
    <property type="match status" value="1"/>
</dbReference>
<dbReference type="PANTHER" id="PTHR45938:SF6">
    <property type="entry name" value="WAP, KAZAL, IMMUNOGLOBULIN, KUNITZ AND NTR DOMAIN-CONTAINING PROTEIN 1"/>
    <property type="match status" value="1"/>
</dbReference>
<dbReference type="PANTHER" id="PTHR45938">
    <property type="entry name" value="ACP24A4-RELATED"/>
    <property type="match status" value="1"/>
</dbReference>
<feature type="domain" description="Kazal-like" evidence="6">
    <location>
        <begin position="157"/>
        <end position="201"/>
    </location>
</feature>
<evidence type="ECO:0000259" key="6">
    <source>
        <dbReference type="PROSITE" id="PS51465"/>
    </source>
</evidence>
<dbReference type="Pfam" id="PF00095">
    <property type="entry name" value="WAP"/>
    <property type="match status" value="1"/>
</dbReference>
<evidence type="ECO:0000313" key="7">
    <source>
        <dbReference type="EMBL" id="KAF3843985.1"/>
    </source>
</evidence>
<evidence type="ECO:0000256" key="2">
    <source>
        <dbReference type="ARBA" id="ARBA00022525"/>
    </source>
</evidence>
<dbReference type="GO" id="GO:0005615">
    <property type="term" value="C:extracellular space"/>
    <property type="evidence" value="ECO:0007669"/>
    <property type="project" value="TreeGrafter"/>
</dbReference>
<dbReference type="Gene3D" id="3.30.60.30">
    <property type="match status" value="1"/>
</dbReference>
<dbReference type="SUPFAM" id="SSF100895">
    <property type="entry name" value="Kazal-type serine protease inhibitors"/>
    <property type="match status" value="1"/>
</dbReference>
<feature type="signal peptide" evidence="5">
    <location>
        <begin position="1"/>
        <end position="50"/>
    </location>
</feature>
<proteinExistence type="predicted"/>
<sequence>MFKIPLQLLEHRCIQDQRLNINGPNTNKIGWIRACLLILLICKLPELSLCASVAGSKVEHEGFCPNKLNSNLWVDAQSTCERECNVDEVDCADFEKCCTNVCGLNSCVAARFSDGTPAQPDGEGVTEAPISTATCEGFICSQQGATCGIWLGQPICKCQDRCEKEPNFTCASDGLTYFNRCYMDAEACIRGVTITVVTCRFYLAGPPTSPLPQDTTANPTPTSSQEDPMFPMLYSNPHHQSVYVGGTVSFHCDVTGSQNLM</sequence>
<dbReference type="AlphaFoldDB" id="A0A7J5Y3H5"/>
<dbReference type="InterPro" id="IPR002350">
    <property type="entry name" value="Kazal_dom"/>
</dbReference>
<dbReference type="Gene3D" id="4.10.75.10">
    <property type="entry name" value="Elafin-like"/>
    <property type="match status" value="1"/>
</dbReference>
<dbReference type="InterPro" id="IPR036645">
    <property type="entry name" value="Elafin-like_sf"/>
</dbReference>
<keyword evidence="2" id="KW-0964">Secreted</keyword>
<dbReference type="GO" id="GO:0030414">
    <property type="term" value="F:peptidase inhibitor activity"/>
    <property type="evidence" value="ECO:0007669"/>
    <property type="project" value="InterPro"/>
</dbReference>
<evidence type="ECO:0000256" key="4">
    <source>
        <dbReference type="ARBA" id="ARBA00023157"/>
    </source>
</evidence>
<dbReference type="GO" id="GO:0007179">
    <property type="term" value="P:transforming growth factor beta receptor signaling pathway"/>
    <property type="evidence" value="ECO:0007669"/>
    <property type="project" value="TreeGrafter"/>
</dbReference>
<evidence type="ECO:0000313" key="8">
    <source>
        <dbReference type="Proteomes" id="UP000518266"/>
    </source>
</evidence>
<protein>
    <recommendedName>
        <fullName evidence="6">Kazal-like domain-containing protein</fullName>
    </recommendedName>
</protein>
<keyword evidence="4" id="KW-1015">Disulfide bond</keyword>
<comment type="subcellular location">
    <subcellularLocation>
        <location evidence="1">Secreted</location>
    </subcellularLocation>
</comment>
<dbReference type="CDD" id="cd00104">
    <property type="entry name" value="KAZAL_FS"/>
    <property type="match status" value="1"/>
</dbReference>
<comment type="caution">
    <text evidence="7">The sequence shown here is derived from an EMBL/GenBank/DDBJ whole genome shotgun (WGS) entry which is preliminary data.</text>
</comment>
<dbReference type="SUPFAM" id="SSF57256">
    <property type="entry name" value="Elafin-like"/>
    <property type="match status" value="1"/>
</dbReference>
<keyword evidence="3 5" id="KW-0732">Signal</keyword>
<dbReference type="FunFam" id="3.30.60.30:FF:000014">
    <property type="entry name" value="WAP, Kazal, immunoglobulin, Kunitz and NTR domain-containing protein 2"/>
    <property type="match status" value="1"/>
</dbReference>
<dbReference type="Proteomes" id="UP000518266">
    <property type="component" value="Unassembled WGS sequence"/>
</dbReference>
<keyword evidence="8" id="KW-1185">Reference proteome</keyword>
<dbReference type="InterPro" id="IPR036058">
    <property type="entry name" value="Kazal_dom_sf"/>
</dbReference>
<dbReference type="InterPro" id="IPR008197">
    <property type="entry name" value="WAP_dom"/>
</dbReference>